<dbReference type="AlphaFoldDB" id="A0A1V0UPZ1"/>
<sequence length="168" mass="19787">MALLTRTCRECSASFQGGPRAYYCPSCRAERTRKTCTEHKRRKRQGKTRSLGSKDTCERCGKTYTVKGGNQRFCLDCQPIHTAEYDRRTSLEFYNSHKERINPKRKLKRRKRSNICAICGNVFEPVNGSTTCSPECKRKLGNKHNREWRRREKEKKTPRGKKYITWSR</sequence>
<protein>
    <submittedName>
        <fullName evidence="2">Uncharacterized protein</fullName>
    </submittedName>
</protein>
<reference evidence="2 3" key="1">
    <citation type="submission" date="2017-03" db="EMBL/GenBank/DDBJ databases">
        <title>Paenibacillus larvae genome sequencing.</title>
        <authorList>
            <person name="Dingman D.W."/>
        </authorList>
    </citation>
    <scope>NUCLEOTIDE SEQUENCE [LARGE SCALE GENOMIC DNA]</scope>
    <source>
        <strain evidence="2 3">SAG 10367</strain>
    </source>
</reference>
<gene>
    <name evidence="2" type="ORF">B7C51_04295</name>
</gene>
<proteinExistence type="predicted"/>
<evidence type="ECO:0000256" key="1">
    <source>
        <dbReference type="SAM" id="MobiDB-lite"/>
    </source>
</evidence>
<dbReference type="Proteomes" id="UP000192727">
    <property type="component" value="Chromosome"/>
</dbReference>
<feature type="region of interest" description="Disordered" evidence="1">
    <location>
        <begin position="147"/>
        <end position="168"/>
    </location>
</feature>
<dbReference type="EMBL" id="CP020557">
    <property type="protein sequence ID" value="ARF67197.1"/>
    <property type="molecule type" value="Genomic_DNA"/>
</dbReference>
<evidence type="ECO:0000313" key="3">
    <source>
        <dbReference type="Proteomes" id="UP000192727"/>
    </source>
</evidence>
<organism evidence="2 3">
    <name type="scientific">Paenibacillus larvae subsp. pulvifaciens</name>
    <dbReference type="NCBI Taxonomy" id="1477"/>
    <lineage>
        <taxon>Bacteria</taxon>
        <taxon>Bacillati</taxon>
        <taxon>Bacillota</taxon>
        <taxon>Bacilli</taxon>
        <taxon>Bacillales</taxon>
        <taxon>Paenibacillaceae</taxon>
        <taxon>Paenibacillus</taxon>
    </lineage>
</organism>
<evidence type="ECO:0000313" key="2">
    <source>
        <dbReference type="EMBL" id="ARF67197.1"/>
    </source>
</evidence>
<accession>A0A1V0UPZ1</accession>
<name>A0A1V0UPZ1_9BACL</name>